<organism evidence="1 2">
    <name type="scientific">Methanocorpusculum petauri</name>
    <dbReference type="NCBI Taxonomy" id="3002863"/>
    <lineage>
        <taxon>Archaea</taxon>
        <taxon>Methanobacteriati</taxon>
        <taxon>Methanobacteriota</taxon>
        <taxon>Stenosarchaea group</taxon>
        <taxon>Methanomicrobia</taxon>
        <taxon>Methanomicrobiales</taxon>
        <taxon>Methanocorpusculaceae</taxon>
        <taxon>Methanocorpusculum</taxon>
    </lineage>
</organism>
<dbReference type="SUPFAM" id="SSF52402">
    <property type="entry name" value="Adenine nucleotide alpha hydrolases-like"/>
    <property type="match status" value="1"/>
</dbReference>
<evidence type="ECO:0000313" key="2">
    <source>
        <dbReference type="Proteomes" id="UP001141422"/>
    </source>
</evidence>
<dbReference type="EMBL" id="JAPTGB010000007">
    <property type="protein sequence ID" value="MCZ0860480.1"/>
    <property type="molecule type" value="Genomic_DNA"/>
</dbReference>
<dbReference type="Proteomes" id="UP001141422">
    <property type="component" value="Unassembled WGS sequence"/>
</dbReference>
<dbReference type="PIRSF" id="PIRSF006661">
    <property type="entry name" value="PP-lp_UCP006661"/>
    <property type="match status" value="1"/>
</dbReference>
<gene>
    <name evidence="1" type="ORF">O0S10_04445</name>
</gene>
<accession>A0ABT4IFH8</accession>
<reference evidence="1" key="1">
    <citation type="submission" date="2022-12" db="EMBL/GenBank/DDBJ databases">
        <title>Isolation and characterisation of novel Methanocorpusculum spp. from native Australian herbivores indicates the genus is ancestrally host-associated.</title>
        <authorList>
            <person name="Volmer J.G."/>
            <person name="Soo R.M."/>
            <person name="Evans P.N."/>
            <person name="Hoedt E.C."/>
            <person name="Astorga Alsina A.L."/>
            <person name="Woodcroft B.J."/>
            <person name="Tyson G.W."/>
            <person name="Hugenholtz P."/>
            <person name="Morrison M."/>
        </authorList>
    </citation>
    <scope>NUCLEOTIDE SEQUENCE</scope>
    <source>
        <strain evidence="1">MG</strain>
    </source>
</reference>
<dbReference type="PANTHER" id="PTHR43169">
    <property type="entry name" value="EXSB FAMILY PROTEIN"/>
    <property type="match status" value="1"/>
</dbReference>
<name>A0ABT4IFH8_9EURY</name>
<dbReference type="PANTHER" id="PTHR43169:SF2">
    <property type="entry name" value="NAD_GMP SYNTHASE DOMAIN-CONTAINING PROTEIN"/>
    <property type="match status" value="1"/>
</dbReference>
<dbReference type="InterPro" id="IPR014729">
    <property type="entry name" value="Rossmann-like_a/b/a_fold"/>
</dbReference>
<dbReference type="Gene3D" id="3.40.50.620">
    <property type="entry name" value="HUPs"/>
    <property type="match status" value="1"/>
</dbReference>
<dbReference type="InterPro" id="IPR052188">
    <property type="entry name" value="Ni-pincer_cofactor_biosynth"/>
</dbReference>
<protein>
    <submittedName>
        <fullName evidence="1">TIGR00268 family protein</fullName>
    </submittedName>
</protein>
<dbReference type="InterPro" id="IPR005232">
    <property type="entry name" value="LarE"/>
</dbReference>
<comment type="caution">
    <text evidence="1">The sequence shown here is derived from an EMBL/GenBank/DDBJ whole genome shotgun (WGS) entry which is preliminary data.</text>
</comment>
<sequence>MNESPSMIPAKLTLVLQKHAPLLIALSGGQDSLVLLAAAHALDLPVAAATVVSEFVVPGEAERAAEICRKFGVSWHPIEIRLLDDEVIRSNPVDRCYLCKQQLMRPLLALANELESTVCDGTHTDDLPEERPGYAVLRELGICSPFAEAGIGKAGILSLADSLGIPRIPASSCLATRIPFGVTITRERLKLIAAAETLLRDQGISGTLRVRLIADGAVVEVEAWEMQKALALLGQLEDLGLSHVRIAGYAAGGVERWRQTQQ</sequence>
<proteinExistence type="predicted"/>
<keyword evidence="2" id="KW-1185">Reference proteome</keyword>
<evidence type="ECO:0000313" key="1">
    <source>
        <dbReference type="EMBL" id="MCZ0860480.1"/>
    </source>
</evidence>
<dbReference type="RefSeq" id="WP_268924693.1">
    <property type="nucleotide sequence ID" value="NZ_JAPTGB010000007.1"/>
</dbReference>